<proteinExistence type="predicted"/>
<dbReference type="EMBL" id="FIZY01000026">
    <property type="protein sequence ID" value="CZF83950.1"/>
    <property type="molecule type" value="Genomic_DNA"/>
</dbReference>
<sequence>MRYKHTNKPPMSKFDLDHFRENKLQNLKVIRSEKRHGW</sequence>
<protein>
    <submittedName>
        <fullName evidence="1">Uncharacterized protein</fullName>
    </submittedName>
</protein>
<evidence type="ECO:0000313" key="1">
    <source>
        <dbReference type="EMBL" id="CZF83950.1"/>
    </source>
</evidence>
<organism evidence="1 2">
    <name type="scientific">Grimontia marina</name>
    <dbReference type="NCBI Taxonomy" id="646534"/>
    <lineage>
        <taxon>Bacteria</taxon>
        <taxon>Pseudomonadati</taxon>
        <taxon>Pseudomonadota</taxon>
        <taxon>Gammaproteobacteria</taxon>
        <taxon>Vibrionales</taxon>
        <taxon>Vibrionaceae</taxon>
        <taxon>Grimontia</taxon>
    </lineage>
</organism>
<name>A0A128FBT5_9GAMM</name>
<accession>A0A128FBT5</accession>
<reference evidence="2" key="1">
    <citation type="submission" date="2016-02" db="EMBL/GenBank/DDBJ databases">
        <authorList>
            <person name="Rodrigo-Torres Lidia"/>
            <person name="Arahal R.David."/>
        </authorList>
    </citation>
    <scope>NUCLEOTIDE SEQUENCE [LARGE SCALE GENOMIC DNA]</scope>
    <source>
        <strain evidence="2">CECT 8713</strain>
    </source>
</reference>
<dbReference type="Proteomes" id="UP000073601">
    <property type="component" value="Unassembled WGS sequence"/>
</dbReference>
<gene>
    <name evidence="1" type="ORF">GMA8713_02890</name>
</gene>
<dbReference type="AlphaFoldDB" id="A0A128FBT5"/>
<evidence type="ECO:0000313" key="2">
    <source>
        <dbReference type="Proteomes" id="UP000073601"/>
    </source>
</evidence>
<keyword evidence="2" id="KW-1185">Reference proteome</keyword>